<evidence type="ECO:0000313" key="8">
    <source>
        <dbReference type="EMBL" id="GLB37023.1"/>
    </source>
</evidence>
<evidence type="ECO:0000256" key="2">
    <source>
        <dbReference type="ARBA" id="ARBA00022692"/>
    </source>
</evidence>
<dbReference type="GO" id="GO:0016020">
    <property type="term" value="C:membrane"/>
    <property type="evidence" value="ECO:0007669"/>
    <property type="project" value="UniProtKB-SubCell"/>
</dbReference>
<evidence type="ECO:0000256" key="3">
    <source>
        <dbReference type="ARBA" id="ARBA00022989"/>
    </source>
</evidence>
<protein>
    <submittedName>
        <fullName evidence="8">Haemolysin-III related</fullName>
    </submittedName>
</protein>
<dbReference type="PANTHER" id="PTHR20855:SF97">
    <property type="entry name" value="ADIPOR-LIKE RECEPTOR IZH3-RELATED"/>
    <property type="match status" value="1"/>
</dbReference>
<keyword evidence="2 7" id="KW-0812">Transmembrane</keyword>
<feature type="region of interest" description="Disordered" evidence="6">
    <location>
        <begin position="1"/>
        <end position="33"/>
    </location>
</feature>
<feature type="binding site" evidence="5">
    <location>
        <position position="539"/>
    </location>
    <ligand>
        <name>Zn(2+)</name>
        <dbReference type="ChEBI" id="CHEBI:29105"/>
    </ligand>
</feature>
<keyword evidence="9" id="KW-1185">Reference proteome</keyword>
<feature type="transmembrane region" description="Helical" evidence="7">
    <location>
        <begin position="489"/>
        <end position="512"/>
    </location>
</feature>
<gene>
    <name evidence="8" type="primary">IZH3</name>
    <name evidence="8" type="ORF">LshimejAT787_0400740</name>
</gene>
<evidence type="ECO:0000256" key="1">
    <source>
        <dbReference type="ARBA" id="ARBA00004141"/>
    </source>
</evidence>
<evidence type="ECO:0000256" key="7">
    <source>
        <dbReference type="SAM" id="Phobius"/>
    </source>
</evidence>
<comment type="subcellular location">
    <subcellularLocation>
        <location evidence="1">Membrane</location>
        <topology evidence="1">Multi-pass membrane protein</topology>
    </subcellularLocation>
</comment>
<comment type="caution">
    <text evidence="8">The sequence shown here is derived from an EMBL/GenBank/DDBJ whole genome shotgun (WGS) entry which is preliminary data.</text>
</comment>
<dbReference type="GO" id="GO:0006882">
    <property type="term" value="P:intracellular zinc ion homeostasis"/>
    <property type="evidence" value="ECO:0007669"/>
    <property type="project" value="TreeGrafter"/>
</dbReference>
<reference evidence="8" key="1">
    <citation type="submission" date="2022-07" db="EMBL/GenBank/DDBJ databases">
        <title>The genome of Lyophyllum shimeji provides insight into the initial evolution of ectomycorrhizal fungal genome.</title>
        <authorList>
            <person name="Kobayashi Y."/>
            <person name="Shibata T."/>
            <person name="Hirakawa H."/>
            <person name="Shigenobu S."/>
            <person name="Nishiyama T."/>
            <person name="Yamada A."/>
            <person name="Hasebe M."/>
            <person name="Kawaguchi M."/>
        </authorList>
    </citation>
    <scope>NUCLEOTIDE SEQUENCE</scope>
    <source>
        <strain evidence="8">AT787</strain>
    </source>
</reference>
<evidence type="ECO:0000256" key="4">
    <source>
        <dbReference type="ARBA" id="ARBA00023136"/>
    </source>
</evidence>
<evidence type="ECO:0000256" key="6">
    <source>
        <dbReference type="SAM" id="MobiDB-lite"/>
    </source>
</evidence>
<dbReference type="Pfam" id="PF03006">
    <property type="entry name" value="HlyIII"/>
    <property type="match status" value="1"/>
</dbReference>
<proteinExistence type="predicted"/>
<evidence type="ECO:0000313" key="9">
    <source>
        <dbReference type="Proteomes" id="UP001063166"/>
    </source>
</evidence>
<dbReference type="Proteomes" id="UP001063166">
    <property type="component" value="Unassembled WGS sequence"/>
</dbReference>
<feature type="compositionally biased region" description="Polar residues" evidence="6">
    <location>
        <begin position="1"/>
        <end position="14"/>
    </location>
</feature>
<feature type="transmembrane region" description="Helical" evidence="7">
    <location>
        <begin position="460"/>
        <end position="483"/>
    </location>
</feature>
<organism evidence="8 9">
    <name type="scientific">Lyophyllum shimeji</name>
    <name type="common">Hon-shimeji</name>
    <name type="synonym">Tricholoma shimeji</name>
    <dbReference type="NCBI Taxonomy" id="47721"/>
    <lineage>
        <taxon>Eukaryota</taxon>
        <taxon>Fungi</taxon>
        <taxon>Dikarya</taxon>
        <taxon>Basidiomycota</taxon>
        <taxon>Agaricomycotina</taxon>
        <taxon>Agaricomycetes</taxon>
        <taxon>Agaricomycetidae</taxon>
        <taxon>Agaricales</taxon>
        <taxon>Tricholomatineae</taxon>
        <taxon>Lyophyllaceae</taxon>
        <taxon>Lyophyllum</taxon>
    </lineage>
</organism>
<dbReference type="GO" id="GO:0038023">
    <property type="term" value="F:signaling receptor activity"/>
    <property type="evidence" value="ECO:0007669"/>
    <property type="project" value="TreeGrafter"/>
</dbReference>
<keyword evidence="5" id="KW-0479">Metal-binding</keyword>
<keyword evidence="4 7" id="KW-0472">Membrane</keyword>
<sequence length="566" mass="63971">MSTVTTTARASPTSEIHRRRVKRRLSTPSRSQPARLPLCHTLPLSLEALDLSSASPTQTLASLRFLVLSYLADLERRLSNLESPDLEAWKAMGELTIEDARQWASTALEMLGRIRADVCSHLPEFHFTDTSMEDFVKSHLPDLPDVPGFTEMRAHLPDISDVRSHFPDMPNLPDMPNVRSRFSDMRVRLDDVRSRFNDLDFKKPLSYIPTLSKHLETLHSHLSSTELPSPLDMSGAAPSAVISDLLEALLNSELVGDILNANPTEIVEETEDMLHRAANEVANAVKRSFQGVRLIQYADLPQQWRNNPFVTHGYRFIPLERWPLIIMSLFAFHNETLNIHTHLIPFLLWGINSLPFLNPNFVIDTPERLFMCFALLCLFSSAVWHTMSGCADQKSMDLCARIDYVGIGWLISASVGTVVYYGFRCYPSLGQVFLGVCFLTGLAGNVFPFMEWFNMHEYRFYRIAFFVSLAFSAIAPLAGLGFVHSWKEMFSFIAPIIPSLLSYTIGLLFYALHFPERIIPPSIQRRLDVIGGNSHCIWHCFIVLAVSQHRAAIASFREGVQCLAKS</sequence>
<feature type="transmembrane region" description="Helical" evidence="7">
    <location>
        <begin position="429"/>
        <end position="448"/>
    </location>
</feature>
<feature type="transmembrane region" description="Helical" evidence="7">
    <location>
        <begin position="368"/>
        <end position="390"/>
    </location>
</feature>
<feature type="transmembrane region" description="Helical" evidence="7">
    <location>
        <begin position="402"/>
        <end position="423"/>
    </location>
</feature>
<keyword evidence="3 7" id="KW-1133">Transmembrane helix</keyword>
<dbReference type="EMBL" id="BRPK01000004">
    <property type="protein sequence ID" value="GLB37023.1"/>
    <property type="molecule type" value="Genomic_DNA"/>
</dbReference>
<feature type="binding site" evidence="5">
    <location>
        <position position="535"/>
    </location>
    <ligand>
        <name>Zn(2+)</name>
        <dbReference type="ChEBI" id="CHEBI:29105"/>
    </ligand>
</feature>
<dbReference type="PANTHER" id="PTHR20855">
    <property type="entry name" value="ADIPOR/PROGESTIN RECEPTOR-RELATED"/>
    <property type="match status" value="1"/>
</dbReference>
<dbReference type="AlphaFoldDB" id="A0A9P3PK99"/>
<dbReference type="OrthoDB" id="5585746at2759"/>
<evidence type="ECO:0000256" key="5">
    <source>
        <dbReference type="PIRSR" id="PIRSR604254-1"/>
    </source>
</evidence>
<feature type="binding site" evidence="5">
    <location>
        <position position="385"/>
    </location>
    <ligand>
        <name>Zn(2+)</name>
        <dbReference type="ChEBI" id="CHEBI:29105"/>
    </ligand>
</feature>
<keyword evidence="5" id="KW-0862">Zinc</keyword>
<dbReference type="InterPro" id="IPR004254">
    <property type="entry name" value="AdipoR/HlyIII-related"/>
</dbReference>
<name>A0A9P3PK99_LYOSH</name>
<dbReference type="GO" id="GO:0046872">
    <property type="term" value="F:metal ion binding"/>
    <property type="evidence" value="ECO:0007669"/>
    <property type="project" value="UniProtKB-KW"/>
</dbReference>
<accession>A0A9P3PK99</accession>